<reference evidence="4" key="1">
    <citation type="submission" date="2021-01" db="UniProtKB">
        <authorList>
            <consortium name="EnsemblMetazoa"/>
        </authorList>
    </citation>
    <scope>IDENTIFICATION</scope>
    <source>
        <strain evidence="4">DH4</strain>
    </source>
</reference>
<dbReference type="Proteomes" id="UP000005203">
    <property type="component" value="Linkage group LG10"/>
</dbReference>
<gene>
    <name evidence="6" type="primary">LOC100577441</name>
</gene>
<evidence type="ECO:0000256" key="3">
    <source>
        <dbReference type="SAM" id="SignalP"/>
    </source>
</evidence>
<evidence type="ECO:0000256" key="2">
    <source>
        <dbReference type="SAM" id="Phobius"/>
    </source>
</evidence>
<dbReference type="AlphaFoldDB" id="A0A7M7GE09"/>
<keyword evidence="3" id="KW-0732">Signal</keyword>
<feature type="signal peptide" evidence="3">
    <location>
        <begin position="1"/>
        <end position="24"/>
    </location>
</feature>
<keyword evidence="5" id="KW-1185">Reference proteome</keyword>
<proteinExistence type="predicted"/>
<feature type="chain" id="PRO_5044659341" evidence="3">
    <location>
        <begin position="25"/>
        <end position="195"/>
    </location>
</feature>
<evidence type="ECO:0000313" key="5">
    <source>
        <dbReference type="Proteomes" id="UP000005203"/>
    </source>
</evidence>
<reference evidence="6" key="2">
    <citation type="submission" date="2025-04" db="UniProtKB">
        <authorList>
            <consortium name="RefSeq"/>
        </authorList>
    </citation>
    <scope>IDENTIFICATION</scope>
    <source>
        <strain evidence="6">DH4</strain>
        <tissue evidence="6">Whole body</tissue>
    </source>
</reference>
<feature type="transmembrane region" description="Helical" evidence="2">
    <location>
        <begin position="119"/>
        <end position="142"/>
    </location>
</feature>
<organism evidence="4">
    <name type="scientific">Apis mellifera</name>
    <name type="common">Honeybee</name>
    <dbReference type="NCBI Taxonomy" id="7460"/>
    <lineage>
        <taxon>Eukaryota</taxon>
        <taxon>Metazoa</taxon>
        <taxon>Ecdysozoa</taxon>
        <taxon>Arthropoda</taxon>
        <taxon>Hexapoda</taxon>
        <taxon>Insecta</taxon>
        <taxon>Pterygota</taxon>
        <taxon>Neoptera</taxon>
        <taxon>Endopterygota</taxon>
        <taxon>Hymenoptera</taxon>
        <taxon>Apocrita</taxon>
        <taxon>Aculeata</taxon>
        <taxon>Apoidea</taxon>
        <taxon>Anthophila</taxon>
        <taxon>Apidae</taxon>
        <taxon>Apis</taxon>
    </lineage>
</organism>
<sequence>MDRIQTNLVCHYFLLLVFVSQVTSEPTFDEIDILPESNKYDDASAIGTAVQTYRNPRMYRRGYQEDRGSMYQDNHDDHHDDDDHHAMKEEEPDMKSMRAKVDYWSGYYDFLINEGSYKFWAVFQLATAALLIYSGFAALYYAKVNPPTIDDEFDDILRRRRRRRALSISPRDKSFCGLDSATYQRIIDAIARKIH</sequence>
<feature type="region of interest" description="Disordered" evidence="1">
    <location>
        <begin position="69"/>
        <end position="93"/>
    </location>
</feature>
<keyword evidence="2" id="KW-0472">Membrane</keyword>
<dbReference type="KEGG" id="ame:100577441"/>
<name>A0A7M7GE09_APIME</name>
<accession>A0A7M7GE09</accession>
<protein>
    <submittedName>
        <fullName evidence="6">Uncharacterized protein LOC100577441</fullName>
    </submittedName>
</protein>
<accession>A0A8B6XVL6</accession>
<evidence type="ECO:0000313" key="4">
    <source>
        <dbReference type="EnsemblMetazoa" id="XP_003250005"/>
    </source>
</evidence>
<evidence type="ECO:0000313" key="6">
    <source>
        <dbReference type="RefSeq" id="XP_003250005.2"/>
    </source>
</evidence>
<dbReference type="GeneID" id="100577441"/>
<dbReference type="RefSeq" id="XP_003250005.2">
    <property type="nucleotide sequence ID" value="XM_003249957.4"/>
</dbReference>
<evidence type="ECO:0000256" key="1">
    <source>
        <dbReference type="SAM" id="MobiDB-lite"/>
    </source>
</evidence>
<keyword evidence="2" id="KW-1133">Transmembrane helix</keyword>
<dbReference type="OrthoDB" id="7614304at2759"/>
<keyword evidence="2" id="KW-0812">Transmembrane</keyword>
<dbReference type="EnsemblMetazoa" id="XM_003249957">
    <property type="protein sequence ID" value="XP_003250005"/>
    <property type="gene ID" value="LOC100577441"/>
</dbReference>